<evidence type="ECO:0000256" key="12">
    <source>
        <dbReference type="ARBA" id="ARBA00023027"/>
    </source>
</evidence>
<protein>
    <recommendedName>
        <fullName evidence="5 17">NADH-ubiquinone oxidoreductase chain 4</fullName>
        <ecNumber evidence="4 17">7.1.1.2</ecNumber>
    </recommendedName>
</protein>
<evidence type="ECO:0000256" key="5">
    <source>
        <dbReference type="ARBA" id="ARBA00021006"/>
    </source>
</evidence>
<dbReference type="EC" id="7.1.1.2" evidence="4 17"/>
<feature type="transmembrane region" description="Helical" evidence="17">
    <location>
        <begin position="297"/>
        <end position="318"/>
    </location>
</feature>
<feature type="transmembrane region" description="Helical" evidence="17">
    <location>
        <begin position="339"/>
        <end position="360"/>
    </location>
</feature>
<dbReference type="InterPro" id="IPR001750">
    <property type="entry name" value="ND/Mrp_TM"/>
</dbReference>
<organism evidence="19">
    <name type="scientific">Amblyomma geoemydae</name>
    <dbReference type="NCBI Taxonomy" id="1325863"/>
    <lineage>
        <taxon>Eukaryota</taxon>
        <taxon>Metazoa</taxon>
        <taxon>Ecdysozoa</taxon>
        <taxon>Arthropoda</taxon>
        <taxon>Chelicerata</taxon>
        <taxon>Arachnida</taxon>
        <taxon>Acari</taxon>
        <taxon>Parasitiformes</taxon>
        <taxon>Ixodida</taxon>
        <taxon>Ixodoidea</taxon>
        <taxon>Ixodidae</taxon>
        <taxon>Amblyomminae</taxon>
        <taxon>Amblyomma</taxon>
    </lineage>
</organism>
<proteinExistence type="inferred from homology"/>
<geneLocation type="mitochondrion" evidence="19"/>
<evidence type="ECO:0000256" key="13">
    <source>
        <dbReference type="ARBA" id="ARBA00023075"/>
    </source>
</evidence>
<keyword evidence="14 17" id="KW-0496">Mitochondrion</keyword>
<evidence type="ECO:0000256" key="7">
    <source>
        <dbReference type="ARBA" id="ARBA00022660"/>
    </source>
</evidence>
<feature type="transmembrane region" description="Helical" evidence="17">
    <location>
        <begin position="207"/>
        <end position="228"/>
    </location>
</feature>
<reference evidence="19" key="1">
    <citation type="journal article" date="2019" name="Mitochondrial DNA Part B Resour">
        <title>The complete mitochondrial genome of Amblyomma geoemydae (Ixodida: Ixodidae).</title>
        <authorList>
            <person name="Chang Q.-C."/>
            <person name="Hu Y."/>
            <person name="Que T.-C."/>
            <person name="Liu Y.-X."/>
            <person name="Zhu J.-G."/>
            <person name="Diao P.-W."/>
        </authorList>
    </citation>
    <scope>NUCLEOTIDE SEQUENCE</scope>
</reference>
<keyword evidence="10 17" id="KW-0249">Electron transport</keyword>
<dbReference type="PANTHER" id="PTHR43507:SF20">
    <property type="entry name" value="NADH-UBIQUINONE OXIDOREDUCTASE CHAIN 4"/>
    <property type="match status" value="1"/>
</dbReference>
<gene>
    <name evidence="19" type="primary">ND4</name>
</gene>
<dbReference type="PANTHER" id="PTHR43507">
    <property type="entry name" value="NADH-UBIQUINONE OXIDOREDUCTASE CHAIN 4"/>
    <property type="match status" value="1"/>
</dbReference>
<feature type="transmembrane region" description="Helical" evidence="17">
    <location>
        <begin position="85"/>
        <end position="103"/>
    </location>
</feature>
<evidence type="ECO:0000256" key="9">
    <source>
        <dbReference type="ARBA" id="ARBA00022967"/>
    </source>
</evidence>
<evidence type="ECO:0000256" key="10">
    <source>
        <dbReference type="ARBA" id="ARBA00022982"/>
    </source>
</evidence>
<evidence type="ECO:0000256" key="6">
    <source>
        <dbReference type="ARBA" id="ARBA00022448"/>
    </source>
</evidence>
<evidence type="ECO:0000256" key="15">
    <source>
        <dbReference type="ARBA" id="ARBA00023136"/>
    </source>
</evidence>
<name>A0A5P8FTA6_9ACAR</name>
<evidence type="ECO:0000313" key="19">
    <source>
        <dbReference type="EMBL" id="QFQ33840.1"/>
    </source>
</evidence>
<dbReference type="InterPro" id="IPR003918">
    <property type="entry name" value="NADH_UbQ_OxRdtase"/>
</dbReference>
<comment type="subcellular location">
    <subcellularLocation>
        <location evidence="2 17">Mitochondrion membrane</location>
        <topology evidence="2 17">Multi-pass membrane protein</topology>
    </subcellularLocation>
</comment>
<evidence type="ECO:0000256" key="17">
    <source>
        <dbReference type="RuleBase" id="RU003297"/>
    </source>
</evidence>
<evidence type="ECO:0000256" key="4">
    <source>
        <dbReference type="ARBA" id="ARBA00012944"/>
    </source>
</evidence>
<keyword evidence="8 17" id="KW-0812">Transmembrane</keyword>
<evidence type="ECO:0000256" key="16">
    <source>
        <dbReference type="ARBA" id="ARBA00049551"/>
    </source>
</evidence>
<comment type="similarity">
    <text evidence="3 17">Belongs to the complex I subunit 4 family.</text>
</comment>
<evidence type="ECO:0000256" key="3">
    <source>
        <dbReference type="ARBA" id="ARBA00009025"/>
    </source>
</evidence>
<feature type="transmembrane region" description="Helical" evidence="17">
    <location>
        <begin position="7"/>
        <end position="34"/>
    </location>
</feature>
<dbReference type="Pfam" id="PF00361">
    <property type="entry name" value="Proton_antipo_M"/>
    <property type="match status" value="1"/>
</dbReference>
<feature type="domain" description="NADH:quinone oxidoreductase/Mrp antiporter transmembrane" evidence="18">
    <location>
        <begin position="103"/>
        <end position="383"/>
    </location>
</feature>
<feature type="transmembrane region" description="Helical" evidence="17">
    <location>
        <begin position="179"/>
        <end position="200"/>
    </location>
</feature>
<dbReference type="GO" id="GO:0015990">
    <property type="term" value="P:electron transport coupled proton transport"/>
    <property type="evidence" value="ECO:0007669"/>
    <property type="project" value="TreeGrafter"/>
</dbReference>
<dbReference type="GO" id="GO:0008137">
    <property type="term" value="F:NADH dehydrogenase (ubiquinone) activity"/>
    <property type="evidence" value="ECO:0007669"/>
    <property type="project" value="UniProtKB-UniRule"/>
</dbReference>
<dbReference type="GO" id="GO:0042773">
    <property type="term" value="P:ATP synthesis coupled electron transport"/>
    <property type="evidence" value="ECO:0007669"/>
    <property type="project" value="InterPro"/>
</dbReference>
<evidence type="ECO:0000256" key="11">
    <source>
        <dbReference type="ARBA" id="ARBA00022989"/>
    </source>
</evidence>
<dbReference type="GO" id="GO:0031966">
    <property type="term" value="C:mitochondrial membrane"/>
    <property type="evidence" value="ECO:0007669"/>
    <property type="project" value="UniProtKB-SubCell"/>
</dbReference>
<dbReference type="PRINTS" id="PR01437">
    <property type="entry name" value="NUOXDRDTASE4"/>
</dbReference>
<evidence type="ECO:0000256" key="14">
    <source>
        <dbReference type="ARBA" id="ARBA00023128"/>
    </source>
</evidence>
<feature type="transmembrane region" description="Helical" evidence="17">
    <location>
        <begin position="240"/>
        <end position="262"/>
    </location>
</feature>
<feature type="transmembrane region" description="Helical" evidence="17">
    <location>
        <begin position="109"/>
        <end position="127"/>
    </location>
</feature>
<comment type="catalytic activity">
    <reaction evidence="16 17">
        <text>a ubiquinone + NADH + 5 H(+)(in) = a ubiquinol + NAD(+) + 4 H(+)(out)</text>
        <dbReference type="Rhea" id="RHEA:29091"/>
        <dbReference type="Rhea" id="RHEA-COMP:9565"/>
        <dbReference type="Rhea" id="RHEA-COMP:9566"/>
        <dbReference type="ChEBI" id="CHEBI:15378"/>
        <dbReference type="ChEBI" id="CHEBI:16389"/>
        <dbReference type="ChEBI" id="CHEBI:17976"/>
        <dbReference type="ChEBI" id="CHEBI:57540"/>
        <dbReference type="ChEBI" id="CHEBI:57945"/>
        <dbReference type="EC" id="7.1.1.2"/>
    </reaction>
</comment>
<dbReference type="GO" id="GO:0048039">
    <property type="term" value="F:ubiquinone binding"/>
    <property type="evidence" value="ECO:0007669"/>
    <property type="project" value="TreeGrafter"/>
</dbReference>
<evidence type="ECO:0000256" key="8">
    <source>
        <dbReference type="ARBA" id="ARBA00022692"/>
    </source>
</evidence>
<feature type="transmembrane region" description="Helical" evidence="17">
    <location>
        <begin position="54"/>
        <end position="73"/>
    </location>
</feature>
<keyword evidence="15 17" id="KW-0472">Membrane</keyword>
<keyword evidence="9" id="KW-1278">Translocase</keyword>
<dbReference type="GO" id="GO:0003954">
    <property type="term" value="F:NADH dehydrogenase activity"/>
    <property type="evidence" value="ECO:0007669"/>
    <property type="project" value="TreeGrafter"/>
</dbReference>
<comment type="function">
    <text evidence="1">Core subunit of the mitochondrial membrane respiratory chain NADH dehydrogenase (Complex I) that is believed to belong to the minimal assembly required for catalysis. Complex I functions in the transfer of electrons from NADH to the respiratory chain. The immediate electron acceptor for the enzyme is believed to be ubiquinone.</text>
</comment>
<feature type="transmembrane region" description="Helical" evidence="17">
    <location>
        <begin position="139"/>
        <end position="159"/>
    </location>
</feature>
<keyword evidence="11 17" id="KW-1133">Transmembrane helix</keyword>
<evidence type="ECO:0000256" key="1">
    <source>
        <dbReference type="ARBA" id="ARBA00003257"/>
    </source>
</evidence>
<feature type="transmembrane region" description="Helical" evidence="17">
    <location>
        <begin position="372"/>
        <end position="393"/>
    </location>
</feature>
<accession>A0A5P8FTA6</accession>
<keyword evidence="12 17" id="KW-0520">NAD</keyword>
<comment type="function">
    <text evidence="17">Core subunit of the mitochondrial membrane respiratory chain NADH dehydrogenase (Complex I) which catalyzes electron transfer from NADH through the respiratory chain, using ubiquinone as an electron acceptor. Essential for the catalytic activity and assembly of complex I.</text>
</comment>
<dbReference type="AlphaFoldDB" id="A0A5P8FTA6"/>
<keyword evidence="7 17" id="KW-0679">Respiratory chain</keyword>
<feature type="transmembrane region" description="Helical" evidence="17">
    <location>
        <begin position="414"/>
        <end position="432"/>
    </location>
</feature>
<feature type="transmembrane region" description="Helical" evidence="17">
    <location>
        <begin position="269"/>
        <end position="291"/>
    </location>
</feature>
<keyword evidence="13 17" id="KW-0830">Ubiquinone</keyword>
<dbReference type="EMBL" id="MK814531">
    <property type="protein sequence ID" value="QFQ33840.1"/>
    <property type="molecule type" value="Genomic_DNA"/>
</dbReference>
<evidence type="ECO:0000259" key="18">
    <source>
        <dbReference type="Pfam" id="PF00361"/>
    </source>
</evidence>
<evidence type="ECO:0000256" key="2">
    <source>
        <dbReference type="ARBA" id="ARBA00004225"/>
    </source>
</evidence>
<sequence>MLMSLILSVLILWMSFFLSVFEIMLMIIVMVLLFLIQITVMDSSVMAYQFNMDLLNSLLIILTMWIVLLMIKASFSNKVSLSKNFMFYVNLMMVLLIICFLVSNLLAFYFFFESVLFPIIMMIFGWGNQPERLQAGYYMLMYTIMGSFPLFVMIIKYLNNSFSLNYIYMDWLYYSLNNFFIFIMLGFVVKIPMFLFHLWLPKAHVEAPISGSMILAGVLLKLGIYGIFRFKMMILNKLIFYSNFFISVSMWGGVMISIFCLYQTDIKSLIAYSSISHMSVVFSGMLSFSMFGSLGALLLMVGHGLCSSGLFCLANLFYERVYSRSMVMLKGLKSIFPSLSFWWFLFSIVNMSAPLTMNLFGEFFLSLSILKISIFFFLPIMLMIFLSACYSIFMYSHINHGQGWSLGPTNLINLREFNLLLLHLLPLFFWFLKTSFFCQGI</sequence>
<keyword evidence="6 17" id="KW-0813">Transport</keyword>